<comment type="caution">
    <text evidence="1">The sequence shown here is derived from an EMBL/GenBank/DDBJ whole genome shotgun (WGS) entry which is preliminary data.</text>
</comment>
<protein>
    <submittedName>
        <fullName evidence="1">Uncharacterized protein</fullName>
    </submittedName>
</protein>
<evidence type="ECO:0000313" key="1">
    <source>
        <dbReference type="EMBL" id="KAF0331672.1"/>
    </source>
</evidence>
<proteinExistence type="predicted"/>
<dbReference type="EMBL" id="WOWK01000002">
    <property type="protein sequence ID" value="KAF0331672.1"/>
    <property type="molecule type" value="Genomic_DNA"/>
</dbReference>
<keyword evidence="2" id="KW-1185">Reference proteome</keyword>
<evidence type="ECO:0000313" key="2">
    <source>
        <dbReference type="Proteomes" id="UP000434172"/>
    </source>
</evidence>
<organism evidence="1 2">
    <name type="scientific">Colletotrichum asianum</name>
    <dbReference type="NCBI Taxonomy" id="702518"/>
    <lineage>
        <taxon>Eukaryota</taxon>
        <taxon>Fungi</taxon>
        <taxon>Dikarya</taxon>
        <taxon>Ascomycota</taxon>
        <taxon>Pezizomycotina</taxon>
        <taxon>Sordariomycetes</taxon>
        <taxon>Hypocreomycetidae</taxon>
        <taxon>Glomerellales</taxon>
        <taxon>Glomerellaceae</taxon>
        <taxon>Colletotrichum</taxon>
        <taxon>Colletotrichum gloeosporioides species complex</taxon>
    </lineage>
</organism>
<dbReference type="AlphaFoldDB" id="A0A8H3ZX61"/>
<dbReference type="Proteomes" id="UP000434172">
    <property type="component" value="Unassembled WGS sequence"/>
</dbReference>
<name>A0A8H3ZX61_9PEZI</name>
<gene>
    <name evidence="1" type="ORF">GQ607_000792</name>
</gene>
<sequence length="48" mass="5558">MHRRRRRNALFTPGHRPPLGAWAWGMSASRPFPMPYSMPSFRSCSLTP</sequence>
<accession>A0A8H3ZX61</accession>
<reference evidence="1 2" key="1">
    <citation type="submission" date="2019-12" db="EMBL/GenBank/DDBJ databases">
        <title>A genome sequence resource for the geographically widespread anthracnose pathogen Colletotrichum asianum.</title>
        <authorList>
            <person name="Meng Y."/>
        </authorList>
    </citation>
    <scope>NUCLEOTIDE SEQUENCE [LARGE SCALE GENOMIC DNA]</scope>
    <source>
        <strain evidence="1 2">ICMP 18580</strain>
    </source>
</reference>